<evidence type="ECO:0000259" key="3">
    <source>
        <dbReference type="PROSITE" id="PS50977"/>
    </source>
</evidence>
<keyword evidence="1 2" id="KW-0238">DNA-binding</keyword>
<feature type="DNA-binding region" description="H-T-H motif" evidence="2">
    <location>
        <begin position="61"/>
        <end position="80"/>
    </location>
</feature>
<gene>
    <name evidence="4" type="ORF">DEX24_15460</name>
</gene>
<protein>
    <recommendedName>
        <fullName evidence="3">HTH tetR-type domain-containing protein</fullName>
    </recommendedName>
</protein>
<evidence type="ECO:0000313" key="5">
    <source>
        <dbReference type="Proteomes" id="UP000245938"/>
    </source>
</evidence>
<dbReference type="PANTHER" id="PTHR43479">
    <property type="entry name" value="ACREF/ENVCD OPERON REPRESSOR-RELATED"/>
    <property type="match status" value="1"/>
</dbReference>
<dbReference type="SUPFAM" id="SSF46689">
    <property type="entry name" value="Homeodomain-like"/>
    <property type="match status" value="1"/>
</dbReference>
<dbReference type="EMBL" id="QFVR01000030">
    <property type="protein sequence ID" value="PWI23863.1"/>
    <property type="molecule type" value="Genomic_DNA"/>
</dbReference>
<dbReference type="PANTHER" id="PTHR43479:SF11">
    <property type="entry name" value="ACREF_ENVCD OPERON REPRESSOR-RELATED"/>
    <property type="match status" value="1"/>
</dbReference>
<dbReference type="InterPro" id="IPR050624">
    <property type="entry name" value="HTH-type_Tx_Regulator"/>
</dbReference>
<name>A0A2U3AH35_9BACL</name>
<accession>A0A2U3AH35</accession>
<evidence type="ECO:0000256" key="1">
    <source>
        <dbReference type="ARBA" id="ARBA00023125"/>
    </source>
</evidence>
<keyword evidence="5" id="KW-1185">Reference proteome</keyword>
<dbReference type="GO" id="GO:0003677">
    <property type="term" value="F:DNA binding"/>
    <property type="evidence" value="ECO:0007669"/>
    <property type="project" value="UniProtKB-UniRule"/>
</dbReference>
<dbReference type="Pfam" id="PF00440">
    <property type="entry name" value="TetR_N"/>
    <property type="match status" value="1"/>
</dbReference>
<dbReference type="InterPro" id="IPR009057">
    <property type="entry name" value="Homeodomain-like_sf"/>
</dbReference>
<evidence type="ECO:0000256" key="2">
    <source>
        <dbReference type="PROSITE-ProRule" id="PRU00335"/>
    </source>
</evidence>
<dbReference type="Gene3D" id="1.10.357.10">
    <property type="entry name" value="Tetracycline Repressor, domain 2"/>
    <property type="match status" value="1"/>
</dbReference>
<sequence length="216" mass="25436">MSLKLRGFFSWEKSQVMTILYLMNRGDIMESKRELKKRQNRQSMIEAALLLFSQKPFAEVSVRDIAKLAEVSPALIYKYFDDQQHLFLIAMQQENEKLITELKKYDTIESLSQGYLIYFFSNNTLYKMMTYFMISPNNESVSTIIVDEMNQLYNLFKENIMKLGHIKNPQQETGLLFSTLNGFLITYQNLPVFTNEHALNKTLSLLALYLERFEKN</sequence>
<dbReference type="AlphaFoldDB" id="A0A2U3AH35"/>
<dbReference type="OrthoDB" id="5366068at2"/>
<proteinExistence type="predicted"/>
<dbReference type="InterPro" id="IPR001647">
    <property type="entry name" value="HTH_TetR"/>
</dbReference>
<comment type="caution">
    <text evidence="4">The sequence shown here is derived from an EMBL/GenBank/DDBJ whole genome shotgun (WGS) entry which is preliminary data.</text>
</comment>
<dbReference type="Proteomes" id="UP000245938">
    <property type="component" value="Unassembled WGS sequence"/>
</dbReference>
<reference evidence="4 5" key="1">
    <citation type="submission" date="2018-05" db="EMBL/GenBank/DDBJ databases">
        <title>Kurthia sibirica genome sequence.</title>
        <authorList>
            <person name="Maclea K.S."/>
            <person name="Goen A.E."/>
        </authorList>
    </citation>
    <scope>NUCLEOTIDE SEQUENCE [LARGE SCALE GENOMIC DNA]</scope>
    <source>
        <strain evidence="4 5">ATCC 49154</strain>
    </source>
</reference>
<evidence type="ECO:0000313" key="4">
    <source>
        <dbReference type="EMBL" id="PWI23863.1"/>
    </source>
</evidence>
<feature type="domain" description="HTH tetR-type" evidence="3">
    <location>
        <begin position="38"/>
        <end position="98"/>
    </location>
</feature>
<organism evidence="4 5">
    <name type="scientific">Kurthia sibirica</name>
    <dbReference type="NCBI Taxonomy" id="202750"/>
    <lineage>
        <taxon>Bacteria</taxon>
        <taxon>Bacillati</taxon>
        <taxon>Bacillota</taxon>
        <taxon>Bacilli</taxon>
        <taxon>Bacillales</taxon>
        <taxon>Caryophanaceae</taxon>
        <taxon>Kurthia</taxon>
    </lineage>
</organism>
<dbReference type="PROSITE" id="PS50977">
    <property type="entry name" value="HTH_TETR_2"/>
    <property type="match status" value="1"/>
</dbReference>